<keyword evidence="2" id="KW-0677">Repeat</keyword>
<dbReference type="Gene3D" id="3.80.10.10">
    <property type="entry name" value="Ribonuclease Inhibitor"/>
    <property type="match status" value="1"/>
</dbReference>
<dbReference type="InterPro" id="IPR050216">
    <property type="entry name" value="LRR_domain-containing"/>
</dbReference>
<dbReference type="InterPro" id="IPR001611">
    <property type="entry name" value="Leu-rich_rpt"/>
</dbReference>
<organism evidence="3 4">
    <name type="scientific">Bugula neritina</name>
    <name type="common">Brown bryozoan</name>
    <name type="synonym">Sertularia neritina</name>
    <dbReference type="NCBI Taxonomy" id="10212"/>
    <lineage>
        <taxon>Eukaryota</taxon>
        <taxon>Metazoa</taxon>
        <taxon>Spiralia</taxon>
        <taxon>Lophotrochozoa</taxon>
        <taxon>Bryozoa</taxon>
        <taxon>Gymnolaemata</taxon>
        <taxon>Cheilostomatida</taxon>
        <taxon>Flustrina</taxon>
        <taxon>Buguloidea</taxon>
        <taxon>Bugulidae</taxon>
        <taxon>Bugula</taxon>
    </lineage>
</organism>
<dbReference type="EMBL" id="VXIV02002954">
    <property type="protein sequence ID" value="KAF6021836.1"/>
    <property type="molecule type" value="Genomic_DNA"/>
</dbReference>
<dbReference type="GO" id="GO:0005737">
    <property type="term" value="C:cytoplasm"/>
    <property type="evidence" value="ECO:0007669"/>
    <property type="project" value="TreeGrafter"/>
</dbReference>
<dbReference type="SUPFAM" id="SSF52058">
    <property type="entry name" value="L domain-like"/>
    <property type="match status" value="1"/>
</dbReference>
<sequence>MTTVRNISPTAYELGCYVAIATSKEVRLSWETLIDTYVSADSLDTQPSENLGVHAQVVYNSTQAVYERLTHIVEEAKRQRADDAAFCPVYNFYIYDKERFYHVLKLESHKYKQSTSENGLFYSNIFTSYLKSEAITTLDLDSSFNGHSFKLPKCIFNVRNAKTLSLRNNQLSVLPPEIAKLQHLKVLRLSNNKLRNDSIPYTLTHCQEITTLLLDNNALDAVPGFVLELKKLETLHRHGNQNYFRTTFMWYVCEGRERIRTASFSDVDTASAALECVTNVQSLKFWAAKSIISRKCNYFLLSSIPESVKDYISEVYSLFNVCAACNTAELLYSTGYIVFTFKNPYINNTCVPFLHWTCSKECALAIELPARMQQIKTAQRQVKAYESYVRAVHSEVNQ</sequence>
<dbReference type="Pfam" id="PF13855">
    <property type="entry name" value="LRR_8"/>
    <property type="match status" value="1"/>
</dbReference>
<keyword evidence="4" id="KW-1185">Reference proteome</keyword>
<dbReference type="AlphaFoldDB" id="A0A7J7J847"/>
<dbReference type="PANTHER" id="PTHR48051:SF1">
    <property type="entry name" value="RAS SUPPRESSOR PROTEIN 1"/>
    <property type="match status" value="1"/>
</dbReference>
<evidence type="ECO:0000313" key="4">
    <source>
        <dbReference type="Proteomes" id="UP000593567"/>
    </source>
</evidence>
<protein>
    <submittedName>
        <fullName evidence="3">Uncharacterized protein</fullName>
    </submittedName>
</protein>
<dbReference type="OrthoDB" id="17912at2759"/>
<dbReference type="InterPro" id="IPR032675">
    <property type="entry name" value="LRR_dom_sf"/>
</dbReference>
<gene>
    <name evidence="3" type="ORF">EB796_019856</name>
</gene>
<dbReference type="Proteomes" id="UP000593567">
    <property type="component" value="Unassembled WGS sequence"/>
</dbReference>
<name>A0A7J7J847_BUGNE</name>
<reference evidence="3" key="1">
    <citation type="submission" date="2020-06" db="EMBL/GenBank/DDBJ databases">
        <title>Draft genome of Bugula neritina, a colonial animal packing powerful symbionts and potential medicines.</title>
        <authorList>
            <person name="Rayko M."/>
        </authorList>
    </citation>
    <scope>NUCLEOTIDE SEQUENCE [LARGE SCALE GENOMIC DNA]</scope>
    <source>
        <strain evidence="3">Kwan_BN1</strain>
    </source>
</reference>
<keyword evidence="1" id="KW-0433">Leucine-rich repeat</keyword>
<dbReference type="PANTHER" id="PTHR48051">
    <property type="match status" value="1"/>
</dbReference>
<accession>A0A7J7J847</accession>
<evidence type="ECO:0000256" key="1">
    <source>
        <dbReference type="ARBA" id="ARBA00022614"/>
    </source>
</evidence>
<proteinExistence type="predicted"/>
<evidence type="ECO:0000256" key="2">
    <source>
        <dbReference type="ARBA" id="ARBA00022737"/>
    </source>
</evidence>
<comment type="caution">
    <text evidence="3">The sequence shown here is derived from an EMBL/GenBank/DDBJ whole genome shotgun (WGS) entry which is preliminary data.</text>
</comment>
<evidence type="ECO:0000313" key="3">
    <source>
        <dbReference type="EMBL" id="KAF6021836.1"/>
    </source>
</evidence>